<name>A0A1I8EXN8_WUCBA</name>
<accession>A0A1I8EXN8</accession>
<dbReference type="AlphaFoldDB" id="A0A1I8EXN8"/>
<evidence type="ECO:0000313" key="1">
    <source>
        <dbReference type="WBParaSite" id="maker-PairedContig_6273-snap-gene-0.8-mRNA-1"/>
    </source>
</evidence>
<protein>
    <submittedName>
        <fullName evidence="1">Uncharacterized protein</fullName>
    </submittedName>
</protein>
<sequence length="30" mass="3452">MQYKNKNTKISLLDGVQALLKLYSSILKLK</sequence>
<reference evidence="1" key="1">
    <citation type="submission" date="2016-11" db="UniProtKB">
        <authorList>
            <consortium name="WormBaseParasite"/>
        </authorList>
    </citation>
    <scope>IDENTIFICATION</scope>
    <source>
        <strain evidence="1">pt0022</strain>
    </source>
</reference>
<dbReference type="WBParaSite" id="maker-PairedContig_6273-snap-gene-0.8-mRNA-1">
    <property type="protein sequence ID" value="maker-PairedContig_6273-snap-gene-0.8-mRNA-1"/>
    <property type="gene ID" value="maker-PairedContig_6273-snap-gene-0.8"/>
</dbReference>
<organism evidence="1">
    <name type="scientific">Wuchereria bancrofti</name>
    <dbReference type="NCBI Taxonomy" id="6293"/>
    <lineage>
        <taxon>Eukaryota</taxon>
        <taxon>Metazoa</taxon>
        <taxon>Ecdysozoa</taxon>
        <taxon>Nematoda</taxon>
        <taxon>Chromadorea</taxon>
        <taxon>Rhabditida</taxon>
        <taxon>Spirurina</taxon>
        <taxon>Spiruromorpha</taxon>
        <taxon>Filarioidea</taxon>
        <taxon>Onchocercidae</taxon>
        <taxon>Wuchereria</taxon>
    </lineage>
</organism>
<proteinExistence type="predicted"/>